<reference evidence="1" key="1">
    <citation type="submission" date="2019-08" db="EMBL/GenBank/DDBJ databases">
        <authorList>
            <person name="Kucharzyk K."/>
            <person name="Murdoch R.W."/>
            <person name="Higgins S."/>
            <person name="Loffler F."/>
        </authorList>
    </citation>
    <scope>NUCLEOTIDE SEQUENCE</scope>
</reference>
<accession>A0A644WWI3</accession>
<organism evidence="1">
    <name type="scientific">bioreactor metagenome</name>
    <dbReference type="NCBI Taxonomy" id="1076179"/>
    <lineage>
        <taxon>unclassified sequences</taxon>
        <taxon>metagenomes</taxon>
        <taxon>ecological metagenomes</taxon>
    </lineage>
</organism>
<dbReference type="InterPro" id="IPR034422">
    <property type="entry name" value="HydE/PylB-like"/>
</dbReference>
<proteinExistence type="predicted"/>
<dbReference type="GO" id="GO:0016740">
    <property type="term" value="F:transferase activity"/>
    <property type="evidence" value="ECO:0007669"/>
    <property type="project" value="TreeGrafter"/>
</dbReference>
<keyword evidence="1" id="KW-0560">Oxidoreductase</keyword>
<dbReference type="GO" id="GO:0016491">
    <property type="term" value="F:oxidoreductase activity"/>
    <property type="evidence" value="ECO:0007669"/>
    <property type="project" value="UniProtKB-KW"/>
</dbReference>
<name>A0A644WWI3_9ZZZZ</name>
<dbReference type="AlphaFoldDB" id="A0A644WWI3"/>
<dbReference type="EC" id="1.8.-.-" evidence="1"/>
<dbReference type="PANTHER" id="PTHR43726:SF1">
    <property type="entry name" value="BIOTIN SYNTHASE"/>
    <property type="match status" value="1"/>
</dbReference>
<sequence length="167" mass="18592">MDIGFQTGTGVMIGLPFQTIDDLARDLLFIRDSGVVMVGMGPYIEHAETPLFQHRDMLLPVAKRVELSLKMIAILRLMRPTINIASTTALQTLDENGRELGLRAGANVIMPNITPVLYKKEYDLYEGKPALHDEPDEVGEAIEKLIVNAGCQVGWSEWGDSKFYSKK</sequence>
<dbReference type="InterPro" id="IPR013785">
    <property type="entry name" value="Aldolase_TIM"/>
</dbReference>
<protein>
    <submittedName>
        <fullName evidence="1">[FeFe] hydrogenase maturase subunit HydE</fullName>
        <ecNumber evidence="1">1.8.-.-</ecNumber>
    </submittedName>
</protein>
<dbReference type="SUPFAM" id="SSF102114">
    <property type="entry name" value="Radical SAM enzymes"/>
    <property type="match status" value="1"/>
</dbReference>
<dbReference type="InterPro" id="IPR058240">
    <property type="entry name" value="rSAM_sf"/>
</dbReference>
<dbReference type="EMBL" id="VSSQ01001434">
    <property type="protein sequence ID" value="MPM08285.1"/>
    <property type="molecule type" value="Genomic_DNA"/>
</dbReference>
<dbReference type="PANTHER" id="PTHR43726">
    <property type="entry name" value="3-METHYLORNITHINE SYNTHASE"/>
    <property type="match status" value="1"/>
</dbReference>
<dbReference type="Gene3D" id="3.20.20.70">
    <property type="entry name" value="Aldolase class I"/>
    <property type="match status" value="1"/>
</dbReference>
<evidence type="ECO:0000313" key="1">
    <source>
        <dbReference type="EMBL" id="MPM08285.1"/>
    </source>
</evidence>
<comment type="caution">
    <text evidence="1">The sequence shown here is derived from an EMBL/GenBank/DDBJ whole genome shotgun (WGS) entry which is preliminary data.</text>
</comment>
<gene>
    <name evidence="1" type="ORF">SDC9_54597</name>
</gene>